<dbReference type="RefSeq" id="WP_073201144.1">
    <property type="nucleotide sequence ID" value="NZ_FRCZ01000002.1"/>
</dbReference>
<reference evidence="2 3" key="1">
    <citation type="submission" date="2016-11" db="EMBL/GenBank/DDBJ databases">
        <authorList>
            <person name="Jaros S."/>
            <person name="Januszkiewicz K."/>
            <person name="Wedrychowicz H."/>
        </authorList>
    </citation>
    <scope>NUCLEOTIDE SEQUENCE [LARGE SCALE GENOMIC DNA]</scope>
    <source>
        <strain evidence="2 3">CGMCC 1.10681</strain>
    </source>
</reference>
<accession>A0A1M7N0X5</accession>
<protein>
    <submittedName>
        <fullName evidence="2">Uncharacterized conserved protein</fullName>
    </submittedName>
</protein>
<dbReference type="OrthoDB" id="5291305at2"/>
<sequence>MLIDNKNYLRLHNRDLLNILNRVEINSEDTKIEKSKTGELTLKMFHRNVFKYVHSKYDPIREMSRLVDQFELEEGKKHILLFGLGLGYHYTSLKEKFPDVTFTVYEPSEEVLASILGSLSLKELFGNEAIKILTNRTINQELRTLLQTYNNQLQIFTLPFYEKLYKQELNDLYQYMVDHLKNKKSTLVTNVSFQKRWTLNAVKNLPKIINTPNVLKDIDKSQFEDKPAIIVSAGPSLDFEYENLRKIKEKGLAYIFSVGSSINSLIEHGIYPDAACTYDPTERNQIVFEKLKAKQIRDIPLIFGSTVGYETIEDYPGEMFHMITSQDTITPFLLNEKEDLEIVIDAPSIAVVTFQLLANLGFRKVILVGQNLAYDNNKSYASGIEYGGEINDNKLISVENVNGETVYTEEGFDRMRKQLELYINSTTNVEVYNTTVNGAKIKGTVFLRLEDVIQKYLNKKEVDNNWLNNIKQENAQFDVLSYKNQLYKSKMELGKITKELLEIIQQCNEIPRSNSIQIENKLIRFDKYFKKMKKNMYYKNIVSQMMRVQIERLSEDAKDIKLVNNIGKKLQLIELHFGSFINEVSNHIDFIEPHLEESLAKLKE</sequence>
<dbReference type="PANTHER" id="PTHR41786:SF1">
    <property type="entry name" value="6-HYDROXYMETHYLPTERIN DIPHOSPHOKINASE MPTE-LIKE DOMAIN-CONTAINING PROTEIN"/>
    <property type="match status" value="1"/>
</dbReference>
<dbReference type="EMBL" id="FRCZ01000002">
    <property type="protein sequence ID" value="SHM96616.1"/>
    <property type="molecule type" value="Genomic_DNA"/>
</dbReference>
<gene>
    <name evidence="2" type="ORF">SAMN05216179_1447</name>
</gene>
<dbReference type="AlphaFoldDB" id="A0A1M7N0X5"/>
<dbReference type="Pfam" id="PF01973">
    <property type="entry name" value="MptE-like"/>
    <property type="match status" value="1"/>
</dbReference>
<organism evidence="2 3">
    <name type="scientific">Gracilibacillus kekensis</name>
    <dbReference type="NCBI Taxonomy" id="1027249"/>
    <lineage>
        <taxon>Bacteria</taxon>
        <taxon>Bacillati</taxon>
        <taxon>Bacillota</taxon>
        <taxon>Bacilli</taxon>
        <taxon>Bacillales</taxon>
        <taxon>Bacillaceae</taxon>
        <taxon>Gracilibacillus</taxon>
    </lineage>
</organism>
<keyword evidence="3" id="KW-1185">Reference proteome</keyword>
<evidence type="ECO:0000313" key="2">
    <source>
        <dbReference type="EMBL" id="SHM96616.1"/>
    </source>
</evidence>
<dbReference type="STRING" id="1027249.SAMN05216179_1447"/>
<dbReference type="InterPro" id="IPR002826">
    <property type="entry name" value="MptE-like"/>
</dbReference>
<dbReference type="PANTHER" id="PTHR41786">
    <property type="entry name" value="MOTILITY ACCESSORY FACTOR MAF"/>
    <property type="match status" value="1"/>
</dbReference>
<dbReference type="Proteomes" id="UP000184184">
    <property type="component" value="Unassembled WGS sequence"/>
</dbReference>
<evidence type="ECO:0000313" key="3">
    <source>
        <dbReference type="Proteomes" id="UP000184184"/>
    </source>
</evidence>
<feature type="domain" description="6-hydroxymethylpterin diphosphokinase MptE-like" evidence="1">
    <location>
        <begin position="200"/>
        <end position="376"/>
    </location>
</feature>
<proteinExistence type="predicted"/>
<name>A0A1M7N0X5_9BACI</name>
<evidence type="ECO:0000259" key="1">
    <source>
        <dbReference type="Pfam" id="PF01973"/>
    </source>
</evidence>